<dbReference type="AlphaFoldDB" id="K5VZQ7"/>
<dbReference type="PROSITE" id="PS51257">
    <property type="entry name" value="PROKAR_LIPOPROTEIN"/>
    <property type="match status" value="1"/>
</dbReference>
<gene>
    <name evidence="1" type="ORF">PHACADRAFT_262580</name>
</gene>
<dbReference type="GeneID" id="18918321"/>
<accession>K5VZQ7</accession>
<dbReference type="EMBL" id="JH930476">
    <property type="protein sequence ID" value="EKM52109.1"/>
    <property type="molecule type" value="Genomic_DNA"/>
</dbReference>
<name>K5VZQ7_PHACS</name>
<protein>
    <submittedName>
        <fullName evidence="1">Uncharacterized protein</fullName>
    </submittedName>
</protein>
<reference evidence="1 2" key="1">
    <citation type="journal article" date="2012" name="BMC Genomics">
        <title>Comparative genomics of the white-rot fungi, Phanerochaete carnosa and P. chrysosporium, to elucidate the genetic basis of the distinct wood types they colonize.</title>
        <authorList>
            <person name="Suzuki H."/>
            <person name="MacDonald J."/>
            <person name="Syed K."/>
            <person name="Salamov A."/>
            <person name="Hori C."/>
            <person name="Aerts A."/>
            <person name="Henrissat B."/>
            <person name="Wiebenga A."/>
            <person name="vanKuyk P.A."/>
            <person name="Barry K."/>
            <person name="Lindquist E."/>
            <person name="LaButti K."/>
            <person name="Lapidus A."/>
            <person name="Lucas S."/>
            <person name="Coutinho P."/>
            <person name="Gong Y."/>
            <person name="Samejima M."/>
            <person name="Mahadevan R."/>
            <person name="Abou-Zaid M."/>
            <person name="de Vries R.P."/>
            <person name="Igarashi K."/>
            <person name="Yadav J.S."/>
            <person name="Grigoriev I.V."/>
            <person name="Master E.R."/>
        </authorList>
    </citation>
    <scope>NUCLEOTIDE SEQUENCE [LARGE SCALE GENOMIC DNA]</scope>
    <source>
        <strain evidence="1 2">HHB-10118-sp</strain>
    </source>
</reference>
<dbReference type="KEGG" id="pco:PHACADRAFT_262580"/>
<sequence>MTRARGRPPCFVTSGGAASCTIPQNGYASADTVRSCTLRVDGRHHLKVESTTHSRRGRTASAPTSGTAYGALAIVSDALLSSIQGWRER</sequence>
<dbReference type="RefSeq" id="XP_007399890.1">
    <property type="nucleotide sequence ID" value="XM_007399828.1"/>
</dbReference>
<organism evidence="1 2">
    <name type="scientific">Phanerochaete carnosa (strain HHB-10118-sp)</name>
    <name type="common">White-rot fungus</name>
    <name type="synonym">Peniophora carnosa</name>
    <dbReference type="NCBI Taxonomy" id="650164"/>
    <lineage>
        <taxon>Eukaryota</taxon>
        <taxon>Fungi</taxon>
        <taxon>Dikarya</taxon>
        <taxon>Basidiomycota</taxon>
        <taxon>Agaricomycotina</taxon>
        <taxon>Agaricomycetes</taxon>
        <taxon>Polyporales</taxon>
        <taxon>Phanerochaetaceae</taxon>
        <taxon>Phanerochaete</taxon>
    </lineage>
</organism>
<dbReference type="HOGENOM" id="CLU_2455476_0_0_1"/>
<dbReference type="InParanoid" id="K5VZQ7"/>
<evidence type="ECO:0000313" key="2">
    <source>
        <dbReference type="Proteomes" id="UP000008370"/>
    </source>
</evidence>
<evidence type="ECO:0000313" key="1">
    <source>
        <dbReference type="EMBL" id="EKM52109.1"/>
    </source>
</evidence>
<keyword evidence="2" id="KW-1185">Reference proteome</keyword>
<dbReference type="Proteomes" id="UP000008370">
    <property type="component" value="Unassembled WGS sequence"/>
</dbReference>
<proteinExistence type="predicted"/>